<protein>
    <submittedName>
        <fullName evidence="1">Uncharacterized protein</fullName>
    </submittedName>
</protein>
<dbReference type="AlphaFoldDB" id="A0A0F9MKA6"/>
<gene>
    <name evidence="1" type="ORF">LCGC14_1079960</name>
</gene>
<reference evidence="1" key="1">
    <citation type="journal article" date="2015" name="Nature">
        <title>Complex archaea that bridge the gap between prokaryotes and eukaryotes.</title>
        <authorList>
            <person name="Spang A."/>
            <person name="Saw J.H."/>
            <person name="Jorgensen S.L."/>
            <person name="Zaremba-Niedzwiedzka K."/>
            <person name="Martijn J."/>
            <person name="Lind A.E."/>
            <person name="van Eijk R."/>
            <person name="Schleper C."/>
            <person name="Guy L."/>
            <person name="Ettema T.J."/>
        </authorList>
    </citation>
    <scope>NUCLEOTIDE SEQUENCE</scope>
</reference>
<name>A0A0F9MKA6_9ZZZZ</name>
<organism evidence="1">
    <name type="scientific">marine sediment metagenome</name>
    <dbReference type="NCBI Taxonomy" id="412755"/>
    <lineage>
        <taxon>unclassified sequences</taxon>
        <taxon>metagenomes</taxon>
        <taxon>ecological metagenomes</taxon>
    </lineage>
</organism>
<sequence length="91" mass="10201">MSEPRSNIGYICSDCIPERFPRAGLFPPDEVKRATHVKVNFDGEHMWIEIDKVTKAGVSGTVANEPTRFNSPPFEAEVFIAFGKIEELGKF</sequence>
<accession>A0A0F9MKA6</accession>
<dbReference type="EMBL" id="LAZR01004719">
    <property type="protein sequence ID" value="KKN06189.1"/>
    <property type="molecule type" value="Genomic_DNA"/>
</dbReference>
<proteinExistence type="predicted"/>
<evidence type="ECO:0000313" key="1">
    <source>
        <dbReference type="EMBL" id="KKN06189.1"/>
    </source>
</evidence>
<comment type="caution">
    <text evidence="1">The sequence shown here is derived from an EMBL/GenBank/DDBJ whole genome shotgun (WGS) entry which is preliminary data.</text>
</comment>